<gene>
    <name evidence="1" type="ORF">MTR67_002531</name>
</gene>
<proteinExistence type="predicted"/>
<reference evidence="1" key="1">
    <citation type="submission" date="2023-08" db="EMBL/GenBank/DDBJ databases">
        <title>A de novo genome assembly of Solanum verrucosum Schlechtendal, a Mexican diploid species geographically isolated from the other diploid A-genome species in potato relatives.</title>
        <authorList>
            <person name="Hosaka K."/>
        </authorList>
    </citation>
    <scope>NUCLEOTIDE SEQUENCE</scope>
    <source>
        <tissue evidence="1">Young leaves</tissue>
    </source>
</reference>
<accession>A0AAF0PUY0</accession>
<dbReference type="Proteomes" id="UP001234989">
    <property type="component" value="Chromosome 1"/>
</dbReference>
<dbReference type="EMBL" id="CP133612">
    <property type="protein sequence ID" value="WMV09146.1"/>
    <property type="molecule type" value="Genomic_DNA"/>
</dbReference>
<protein>
    <submittedName>
        <fullName evidence="1">Uncharacterized protein</fullName>
    </submittedName>
</protein>
<evidence type="ECO:0000313" key="1">
    <source>
        <dbReference type="EMBL" id="WMV09146.1"/>
    </source>
</evidence>
<evidence type="ECO:0000313" key="2">
    <source>
        <dbReference type="Proteomes" id="UP001234989"/>
    </source>
</evidence>
<organism evidence="1 2">
    <name type="scientific">Solanum verrucosum</name>
    <dbReference type="NCBI Taxonomy" id="315347"/>
    <lineage>
        <taxon>Eukaryota</taxon>
        <taxon>Viridiplantae</taxon>
        <taxon>Streptophyta</taxon>
        <taxon>Embryophyta</taxon>
        <taxon>Tracheophyta</taxon>
        <taxon>Spermatophyta</taxon>
        <taxon>Magnoliopsida</taxon>
        <taxon>eudicotyledons</taxon>
        <taxon>Gunneridae</taxon>
        <taxon>Pentapetalae</taxon>
        <taxon>asterids</taxon>
        <taxon>lamiids</taxon>
        <taxon>Solanales</taxon>
        <taxon>Solanaceae</taxon>
        <taxon>Solanoideae</taxon>
        <taxon>Solaneae</taxon>
        <taxon>Solanum</taxon>
    </lineage>
</organism>
<keyword evidence="2" id="KW-1185">Reference proteome</keyword>
<sequence length="110" mass="12633">MVDFDIILVIDWLHACNASVDCRTRIVWFQFPNEPLLEWKISSSVPIGRFISYLKARKMISKGYIYHFDLDKDSMAETPNLESVLIVNEYPEVLLEDLPGVPPEGKSTSE</sequence>
<name>A0AAF0PUY0_SOLVR</name>
<dbReference type="AlphaFoldDB" id="A0AAF0PUY0"/>